<reference evidence="14" key="1">
    <citation type="submission" date="2025-08" db="UniProtKB">
        <authorList>
            <consortium name="RefSeq"/>
        </authorList>
    </citation>
    <scope>IDENTIFICATION</scope>
    <source>
        <tissue evidence="14">Whole body</tissue>
    </source>
</reference>
<evidence type="ECO:0000256" key="11">
    <source>
        <dbReference type="SAM" id="SignalP"/>
    </source>
</evidence>
<comment type="subcellular location">
    <subcellularLocation>
        <location evidence="1">Membrane</location>
        <topology evidence="1">Multi-pass membrane protein</topology>
    </subcellularLocation>
</comment>
<keyword evidence="9" id="KW-0807">Transducer</keyword>
<dbReference type="GO" id="GO:0007166">
    <property type="term" value="P:cell surface receptor signaling pathway"/>
    <property type="evidence" value="ECO:0007669"/>
    <property type="project" value="InterPro"/>
</dbReference>
<keyword evidence="5 10" id="KW-1133">Transmembrane helix</keyword>
<evidence type="ECO:0000256" key="7">
    <source>
        <dbReference type="ARBA" id="ARBA00023136"/>
    </source>
</evidence>
<accession>A0A8B8FIT0</accession>
<dbReference type="AlphaFoldDB" id="A0A8B8FIT0"/>
<evidence type="ECO:0000256" key="6">
    <source>
        <dbReference type="ARBA" id="ARBA00023040"/>
    </source>
</evidence>
<evidence type="ECO:0000256" key="3">
    <source>
        <dbReference type="ARBA" id="ARBA00022692"/>
    </source>
</evidence>
<feature type="transmembrane region" description="Helical" evidence="10">
    <location>
        <begin position="206"/>
        <end position="227"/>
    </location>
</feature>
<gene>
    <name evidence="14" type="primary">LOC112683425</name>
</gene>
<proteinExistence type="inferred from homology"/>
<dbReference type="InterPro" id="IPR023311">
    <property type="entry name" value="Methusela_ecto_dom_2"/>
</dbReference>
<keyword evidence="8" id="KW-0675">Receptor</keyword>
<dbReference type="CDD" id="cd15039">
    <property type="entry name" value="7tmB3_Methuselah-like"/>
    <property type="match status" value="1"/>
</dbReference>
<keyword evidence="7 10" id="KW-0472">Membrane</keyword>
<feature type="signal peptide" evidence="11">
    <location>
        <begin position="1"/>
        <end position="22"/>
    </location>
</feature>
<evidence type="ECO:0000256" key="4">
    <source>
        <dbReference type="ARBA" id="ARBA00022729"/>
    </source>
</evidence>
<dbReference type="PANTHER" id="PTHR47154:SF2">
    <property type="entry name" value="G-PROTEIN COUPLED RECEPTOR MTH-RELATED"/>
    <property type="match status" value="1"/>
</dbReference>
<keyword evidence="6" id="KW-0297">G-protein coupled receptor</keyword>
<evidence type="ECO:0000256" key="8">
    <source>
        <dbReference type="ARBA" id="ARBA00023170"/>
    </source>
</evidence>
<feature type="transmembrane region" description="Helical" evidence="10">
    <location>
        <begin position="436"/>
        <end position="458"/>
    </location>
</feature>
<feature type="transmembrane region" description="Helical" evidence="10">
    <location>
        <begin position="239"/>
        <end position="258"/>
    </location>
</feature>
<evidence type="ECO:0000259" key="12">
    <source>
        <dbReference type="PROSITE" id="PS50261"/>
    </source>
</evidence>
<sequence>MCRRTAFAWPTALLLLLGLSFAATDDKCPMNLSQPAPEGARVEDGLLHAGQPERTYEPFQYRATTDGDGYRLCTCELKQCLVKCCEPGEAFIENKCTPFDELRGDIRVPKGIIGNKTAEASEAHDINQFHMLYQMPQCDQMYSLFPYHENDDSFEISLNGQLLQEANIDTYDHFCFELMQFDSGFQYVAIVCSPNNNNSSNGLKPIINGALIISIPFLFMTLLVYAFTKKLRDLHGKCIIGHVLSLLIAYISIIIGKLKTIGIDDKVCVIIAYITQFFTLASFFWLNLMCFDLWYIFRYGKKLKNEPKMIKIYCLYAWGCSSLISIVTYVADKWPKLMTFLPTPKIGGFNCGISDSEKAVDMYFYGPIGVILFVNALVFIHIALHIALYMGKRPESYRNLTNYKKKMILCLELFTVMGLNWTAEIISWKFPDKLQSVWFITDVGNALQGVLIFVIFVCRKRVLKMFNLQCCPRLRLFESSSPAPRQPNPVNDVTSNPTVICQLLDINPTNENQKINQQNPNSHLLNSCNSE</sequence>
<feature type="transmembrane region" description="Helical" evidence="10">
    <location>
        <begin position="364"/>
        <end position="388"/>
    </location>
</feature>
<feature type="transmembrane region" description="Helical" evidence="10">
    <location>
        <begin position="309"/>
        <end position="331"/>
    </location>
</feature>
<dbReference type="Pfam" id="PF00002">
    <property type="entry name" value="7tm_2"/>
    <property type="match status" value="1"/>
</dbReference>
<evidence type="ECO:0000256" key="10">
    <source>
        <dbReference type="SAM" id="Phobius"/>
    </source>
</evidence>
<dbReference type="SUPFAM" id="SSF63877">
    <property type="entry name" value="Methuselah ectodomain"/>
    <property type="match status" value="1"/>
</dbReference>
<dbReference type="Pfam" id="PF06652">
    <property type="entry name" value="Methuselah_N"/>
    <property type="match status" value="1"/>
</dbReference>
<name>A0A8B8FIT0_9HEMI</name>
<dbReference type="GO" id="GO:0005886">
    <property type="term" value="C:plasma membrane"/>
    <property type="evidence" value="ECO:0007669"/>
    <property type="project" value="TreeGrafter"/>
</dbReference>
<evidence type="ECO:0000256" key="9">
    <source>
        <dbReference type="ARBA" id="ARBA00023224"/>
    </source>
</evidence>
<evidence type="ECO:0000313" key="13">
    <source>
        <dbReference type="Proteomes" id="UP000694846"/>
    </source>
</evidence>
<evidence type="ECO:0000256" key="5">
    <source>
        <dbReference type="ARBA" id="ARBA00022989"/>
    </source>
</evidence>
<evidence type="ECO:0000256" key="2">
    <source>
        <dbReference type="ARBA" id="ARBA00008979"/>
    </source>
</evidence>
<dbReference type="InterPro" id="IPR017981">
    <property type="entry name" value="GPCR_2-like_7TM"/>
</dbReference>
<dbReference type="GeneID" id="112683425"/>
<feature type="transmembrane region" description="Helical" evidence="10">
    <location>
        <begin position="270"/>
        <end position="297"/>
    </location>
</feature>
<organism evidence="13 14">
    <name type="scientific">Sipha flava</name>
    <name type="common">yellow sugarcane aphid</name>
    <dbReference type="NCBI Taxonomy" id="143950"/>
    <lineage>
        <taxon>Eukaryota</taxon>
        <taxon>Metazoa</taxon>
        <taxon>Ecdysozoa</taxon>
        <taxon>Arthropoda</taxon>
        <taxon>Hexapoda</taxon>
        <taxon>Insecta</taxon>
        <taxon>Pterygota</taxon>
        <taxon>Neoptera</taxon>
        <taxon>Paraneoptera</taxon>
        <taxon>Hemiptera</taxon>
        <taxon>Sternorrhyncha</taxon>
        <taxon>Aphidomorpha</taxon>
        <taxon>Aphidoidea</taxon>
        <taxon>Aphididae</taxon>
        <taxon>Sipha</taxon>
    </lineage>
</organism>
<dbReference type="RefSeq" id="XP_025410260.1">
    <property type="nucleotide sequence ID" value="XM_025554475.1"/>
</dbReference>
<keyword evidence="4 11" id="KW-0732">Signal</keyword>
<dbReference type="GO" id="GO:0008528">
    <property type="term" value="F:G protein-coupled peptide receptor activity"/>
    <property type="evidence" value="ECO:0007669"/>
    <property type="project" value="TreeGrafter"/>
</dbReference>
<dbReference type="Proteomes" id="UP000694846">
    <property type="component" value="Unplaced"/>
</dbReference>
<dbReference type="InterPro" id="IPR010596">
    <property type="entry name" value="Methuselah_N_dom"/>
</dbReference>
<dbReference type="InterPro" id="IPR036272">
    <property type="entry name" value="Methuselah_N_sf"/>
</dbReference>
<evidence type="ECO:0000313" key="14">
    <source>
        <dbReference type="RefSeq" id="XP_025410260.1"/>
    </source>
</evidence>
<dbReference type="Gene3D" id="1.20.1070.10">
    <property type="entry name" value="Rhodopsin 7-helix transmembrane proteins"/>
    <property type="match status" value="1"/>
</dbReference>
<dbReference type="PROSITE" id="PS50261">
    <property type="entry name" value="G_PROTEIN_RECEP_F2_4"/>
    <property type="match status" value="1"/>
</dbReference>
<dbReference type="PANTHER" id="PTHR47154">
    <property type="entry name" value="G-PROTEIN COUPLED RECEPTOR MTH-RELATED"/>
    <property type="match status" value="1"/>
</dbReference>
<protein>
    <submittedName>
        <fullName evidence="14">G-protein coupled receptor Mth2-like</fullName>
    </submittedName>
</protein>
<dbReference type="InterPro" id="IPR051384">
    <property type="entry name" value="Mth_GPCR"/>
</dbReference>
<dbReference type="InterPro" id="IPR000832">
    <property type="entry name" value="GPCR_2_secretin-like"/>
</dbReference>
<evidence type="ECO:0000256" key="1">
    <source>
        <dbReference type="ARBA" id="ARBA00004141"/>
    </source>
</evidence>
<dbReference type="SUPFAM" id="SSF81321">
    <property type="entry name" value="Family A G protein-coupled receptor-like"/>
    <property type="match status" value="1"/>
</dbReference>
<feature type="transmembrane region" description="Helical" evidence="10">
    <location>
        <begin position="409"/>
        <end position="430"/>
    </location>
</feature>
<keyword evidence="3 10" id="KW-0812">Transmembrane</keyword>
<keyword evidence="13" id="KW-1185">Reference proteome</keyword>
<dbReference type="OrthoDB" id="6134459at2759"/>
<feature type="chain" id="PRO_5034878233" evidence="11">
    <location>
        <begin position="23"/>
        <end position="531"/>
    </location>
</feature>
<dbReference type="Gene3D" id="2.170.180.11">
    <property type="entry name" value="Methuselah ectodomain, domain 2"/>
    <property type="match status" value="1"/>
</dbReference>
<feature type="domain" description="G-protein coupled receptors family 2 profile 2" evidence="12">
    <location>
        <begin position="203"/>
        <end position="460"/>
    </location>
</feature>
<comment type="similarity">
    <text evidence="2">Belongs to the G-protein coupled receptor 2 family. Mth subfamily.</text>
</comment>